<name>A0A0F8WV03_9ZZZZ</name>
<evidence type="ECO:0000313" key="1">
    <source>
        <dbReference type="EMBL" id="KKK52245.1"/>
    </source>
</evidence>
<reference evidence="1" key="1">
    <citation type="journal article" date="2015" name="Nature">
        <title>Complex archaea that bridge the gap between prokaryotes and eukaryotes.</title>
        <authorList>
            <person name="Spang A."/>
            <person name="Saw J.H."/>
            <person name="Jorgensen S.L."/>
            <person name="Zaremba-Niedzwiedzka K."/>
            <person name="Martijn J."/>
            <person name="Lind A.E."/>
            <person name="van Eijk R."/>
            <person name="Schleper C."/>
            <person name="Guy L."/>
            <person name="Ettema T.J."/>
        </authorList>
    </citation>
    <scope>NUCLEOTIDE SEQUENCE</scope>
</reference>
<dbReference type="EMBL" id="LAZR01067117">
    <property type="protein sequence ID" value="KKK52245.1"/>
    <property type="molecule type" value="Genomic_DNA"/>
</dbReference>
<accession>A0A0F8WV03</accession>
<gene>
    <name evidence="1" type="ORF">LCGC14_3106900</name>
</gene>
<comment type="caution">
    <text evidence="1">The sequence shown here is derived from an EMBL/GenBank/DDBJ whole genome shotgun (WGS) entry which is preliminary data.</text>
</comment>
<sequence length="35" mass="4134">DLNEAEFNQLEAYLKSKDLKVRIDENELVITRVKV</sequence>
<protein>
    <submittedName>
        <fullName evidence="1">Uncharacterized protein</fullName>
    </submittedName>
</protein>
<feature type="non-terminal residue" evidence="1">
    <location>
        <position position="1"/>
    </location>
</feature>
<proteinExistence type="predicted"/>
<dbReference type="AlphaFoldDB" id="A0A0F8WV03"/>
<organism evidence="1">
    <name type="scientific">marine sediment metagenome</name>
    <dbReference type="NCBI Taxonomy" id="412755"/>
    <lineage>
        <taxon>unclassified sequences</taxon>
        <taxon>metagenomes</taxon>
        <taxon>ecological metagenomes</taxon>
    </lineage>
</organism>